<gene>
    <name evidence="1" type="ORF">HMPREF9306_01904</name>
</gene>
<dbReference type="AlphaFoldDB" id="S2W1X6"/>
<dbReference type="RefSeq" id="WP_016456710.1">
    <property type="nucleotide sequence ID" value="NZ_KE150269.1"/>
</dbReference>
<dbReference type="Gene3D" id="3.40.50.300">
    <property type="entry name" value="P-loop containing nucleotide triphosphate hydrolases"/>
    <property type="match status" value="1"/>
</dbReference>
<dbReference type="HOGENOM" id="CLU_087906_2_2_11"/>
<proteinExistence type="predicted"/>
<dbReference type="EMBL" id="AGZR01000009">
    <property type="protein sequence ID" value="EPD32335.1"/>
    <property type="molecule type" value="Genomic_DNA"/>
</dbReference>
<dbReference type="InterPro" id="IPR027417">
    <property type="entry name" value="P-loop_NTPase"/>
</dbReference>
<protein>
    <submittedName>
        <fullName evidence="1">Uncharacterized protein</fullName>
    </submittedName>
</protein>
<dbReference type="OrthoDB" id="3237545at2"/>
<organism evidence="1 2">
    <name type="scientific">Propionimicrobium lymphophilum ACS-093-V-SCH5</name>
    <dbReference type="NCBI Taxonomy" id="883161"/>
    <lineage>
        <taxon>Bacteria</taxon>
        <taxon>Bacillati</taxon>
        <taxon>Actinomycetota</taxon>
        <taxon>Actinomycetes</taxon>
        <taxon>Propionibacteriales</taxon>
        <taxon>Propionibacteriaceae</taxon>
        <taxon>Propionimicrobium</taxon>
    </lineage>
</organism>
<dbReference type="STRING" id="883161.HMPREF9306_01904"/>
<evidence type="ECO:0000313" key="1">
    <source>
        <dbReference type="EMBL" id="EPD32335.1"/>
    </source>
</evidence>
<keyword evidence="2" id="KW-1185">Reference proteome</keyword>
<sequence length="184" mass="20842">MPPELVLPTDFETLVTMMCSVDSPRPVFLLDGGSGAGKSRLSGLLMPRLKERFPGIELLALDSFYQGWDGVFEAARHLVDGILTSPNPGYRTWDWYESKPGEWVSLRPGVPLLVEGCGAITRRSVELADLSIWLERPEEDRKRLALTRDGDTFAPWWDRWAENERKLREQNPPSQLAEVKVTFA</sequence>
<name>S2W1X6_9ACTN</name>
<comment type="caution">
    <text evidence="1">The sequence shown here is derived from an EMBL/GenBank/DDBJ whole genome shotgun (WGS) entry which is preliminary data.</text>
</comment>
<dbReference type="Proteomes" id="UP000014417">
    <property type="component" value="Unassembled WGS sequence"/>
</dbReference>
<dbReference type="SUPFAM" id="SSF52540">
    <property type="entry name" value="P-loop containing nucleoside triphosphate hydrolases"/>
    <property type="match status" value="1"/>
</dbReference>
<accession>S2W1X6</accession>
<evidence type="ECO:0000313" key="2">
    <source>
        <dbReference type="Proteomes" id="UP000014417"/>
    </source>
</evidence>
<reference evidence="1 2" key="1">
    <citation type="submission" date="2013-04" db="EMBL/GenBank/DDBJ databases">
        <title>The Genome Sequence of Propionimicrobium lymphophilum ACS-093-V-SCH5.</title>
        <authorList>
            <consortium name="The Broad Institute Genomics Platform"/>
            <person name="Earl A."/>
            <person name="Ward D."/>
            <person name="Feldgarden M."/>
            <person name="Gevers D."/>
            <person name="Saerens B."/>
            <person name="Vaneechoutte M."/>
            <person name="Walker B."/>
            <person name="Young S."/>
            <person name="Zeng Q."/>
            <person name="Gargeya S."/>
            <person name="Fitzgerald M."/>
            <person name="Haas B."/>
            <person name="Abouelleil A."/>
            <person name="Allen A.W."/>
            <person name="Alvarado L."/>
            <person name="Arachchi H.M."/>
            <person name="Berlin A.M."/>
            <person name="Chapman S.B."/>
            <person name="Gainer-Dewar J."/>
            <person name="Goldberg J."/>
            <person name="Griggs A."/>
            <person name="Gujja S."/>
            <person name="Hansen M."/>
            <person name="Howarth C."/>
            <person name="Imamovic A."/>
            <person name="Ireland A."/>
            <person name="Larimer J."/>
            <person name="McCowan C."/>
            <person name="Murphy C."/>
            <person name="Pearson M."/>
            <person name="Poon T.W."/>
            <person name="Priest M."/>
            <person name="Roberts A."/>
            <person name="Saif S."/>
            <person name="Shea T."/>
            <person name="Sisk P."/>
            <person name="Sykes S."/>
            <person name="Wortman J."/>
            <person name="Nusbaum C."/>
            <person name="Birren B."/>
        </authorList>
    </citation>
    <scope>NUCLEOTIDE SEQUENCE [LARGE SCALE GENOMIC DNA]</scope>
    <source>
        <strain evidence="1 2">ACS-093-V-SCH5</strain>
    </source>
</reference>